<feature type="region of interest" description="Disordered" evidence="5">
    <location>
        <begin position="22"/>
        <end position="127"/>
    </location>
</feature>
<feature type="compositionally biased region" description="Low complexity" evidence="5">
    <location>
        <begin position="167"/>
        <end position="178"/>
    </location>
</feature>
<dbReference type="GO" id="GO:0012505">
    <property type="term" value="C:endomembrane system"/>
    <property type="evidence" value="ECO:0007669"/>
    <property type="project" value="UniProtKB-SubCell"/>
</dbReference>
<evidence type="ECO:0000256" key="1">
    <source>
        <dbReference type="ARBA" id="ARBA00004127"/>
    </source>
</evidence>
<organism evidence="8 9">
    <name type="scientific">Dispira parvispora</name>
    <dbReference type="NCBI Taxonomy" id="1520584"/>
    <lineage>
        <taxon>Eukaryota</taxon>
        <taxon>Fungi</taxon>
        <taxon>Fungi incertae sedis</taxon>
        <taxon>Zoopagomycota</taxon>
        <taxon>Kickxellomycotina</taxon>
        <taxon>Dimargaritomycetes</taxon>
        <taxon>Dimargaritales</taxon>
        <taxon>Dimargaritaceae</taxon>
        <taxon>Dispira</taxon>
    </lineage>
</organism>
<feature type="transmembrane region" description="Helical" evidence="6">
    <location>
        <begin position="216"/>
        <end position="237"/>
    </location>
</feature>
<dbReference type="GO" id="GO:0000329">
    <property type="term" value="C:fungal-type vacuole membrane"/>
    <property type="evidence" value="ECO:0007669"/>
    <property type="project" value="TreeGrafter"/>
</dbReference>
<keyword evidence="4 6" id="KW-0472">Membrane</keyword>
<dbReference type="GO" id="GO:0033254">
    <property type="term" value="C:vacuolar transporter chaperone complex"/>
    <property type="evidence" value="ECO:0007669"/>
    <property type="project" value="TreeGrafter"/>
</dbReference>
<evidence type="ECO:0000256" key="3">
    <source>
        <dbReference type="ARBA" id="ARBA00022989"/>
    </source>
</evidence>
<dbReference type="InterPro" id="IPR003807">
    <property type="entry name" value="DUF202"/>
</dbReference>
<reference evidence="8" key="1">
    <citation type="submission" date="2022-07" db="EMBL/GenBank/DDBJ databases">
        <title>Phylogenomic reconstructions and comparative analyses of Kickxellomycotina fungi.</title>
        <authorList>
            <person name="Reynolds N.K."/>
            <person name="Stajich J.E."/>
            <person name="Barry K."/>
            <person name="Grigoriev I.V."/>
            <person name="Crous P."/>
            <person name="Smith M.E."/>
        </authorList>
    </citation>
    <scope>NUCLEOTIDE SEQUENCE</scope>
    <source>
        <strain evidence="8">RSA 1196</strain>
    </source>
</reference>
<comment type="caution">
    <text evidence="8">The sequence shown here is derived from an EMBL/GenBank/DDBJ whole genome shotgun (WGS) entry which is preliminary data.</text>
</comment>
<dbReference type="PANTHER" id="PTHR46140">
    <property type="entry name" value="VACUOLAR TRANSPORTER CHAPERONE 1-RELATED"/>
    <property type="match status" value="1"/>
</dbReference>
<dbReference type="Proteomes" id="UP001150925">
    <property type="component" value="Unassembled WGS sequence"/>
</dbReference>
<keyword evidence="3 6" id="KW-1133">Transmembrane helix</keyword>
<feature type="domain" description="DUF202" evidence="7">
    <location>
        <begin position="207"/>
        <end position="268"/>
    </location>
</feature>
<comment type="subcellular location">
    <subcellularLocation>
        <location evidence="1">Endomembrane system</location>
        <topology evidence="1">Multi-pass membrane protein</topology>
    </subcellularLocation>
</comment>
<evidence type="ECO:0000256" key="6">
    <source>
        <dbReference type="SAM" id="Phobius"/>
    </source>
</evidence>
<feature type="compositionally biased region" description="Polar residues" evidence="5">
    <location>
        <begin position="38"/>
        <end position="50"/>
    </location>
</feature>
<evidence type="ECO:0000313" key="9">
    <source>
        <dbReference type="Proteomes" id="UP001150925"/>
    </source>
</evidence>
<keyword evidence="2 6" id="KW-0812">Transmembrane</keyword>
<evidence type="ECO:0000256" key="2">
    <source>
        <dbReference type="ARBA" id="ARBA00022692"/>
    </source>
</evidence>
<feature type="compositionally biased region" description="Basic residues" evidence="5">
    <location>
        <begin position="77"/>
        <end position="96"/>
    </location>
</feature>
<sequence>SRVQLFPFWLPQMDRDIRRTRGQLSMSHSRESLLRSGSHISTRDASLTPTSRDEVRISMHEDELEPMNEAAEQSSTHSRRSGTSRQRPRRQQRHRYSSSLATSGQRDDREASLDNEGTPLLGSRLSTGYHDAESDDLNMRKNHGTSFFHWARWFKPLSRRSTQTEASPSLRSTQSSSSQRGGRNKVPFAAQRIPGKRIAIPVRVEPKVFFANERTFLSWLNFTVVLGSLALGLLNFGDSVGRISGAIFTIISMVAMVYALAIYQWRATKIRNREAGPYDDRFGPTLLVVVLLVAVIINFWLKFSH</sequence>
<feature type="region of interest" description="Disordered" evidence="5">
    <location>
        <begin position="162"/>
        <end position="187"/>
    </location>
</feature>
<evidence type="ECO:0000256" key="4">
    <source>
        <dbReference type="ARBA" id="ARBA00023136"/>
    </source>
</evidence>
<evidence type="ECO:0000256" key="5">
    <source>
        <dbReference type="SAM" id="MobiDB-lite"/>
    </source>
</evidence>
<evidence type="ECO:0000313" key="8">
    <source>
        <dbReference type="EMBL" id="KAJ1963858.1"/>
    </source>
</evidence>
<dbReference type="InterPro" id="IPR051572">
    <property type="entry name" value="VTC_Complex_Subunit"/>
</dbReference>
<dbReference type="OrthoDB" id="2243669at2759"/>
<feature type="non-terminal residue" evidence="8">
    <location>
        <position position="1"/>
    </location>
</feature>
<name>A0A9W8AP39_9FUNG</name>
<feature type="transmembrane region" description="Helical" evidence="6">
    <location>
        <begin position="282"/>
        <end position="301"/>
    </location>
</feature>
<feature type="transmembrane region" description="Helical" evidence="6">
    <location>
        <begin position="243"/>
        <end position="261"/>
    </location>
</feature>
<dbReference type="EMBL" id="JANBPY010000768">
    <property type="protein sequence ID" value="KAJ1963858.1"/>
    <property type="molecule type" value="Genomic_DNA"/>
</dbReference>
<evidence type="ECO:0000259" key="7">
    <source>
        <dbReference type="Pfam" id="PF02656"/>
    </source>
</evidence>
<protein>
    <recommendedName>
        <fullName evidence="7">DUF202 domain-containing protein</fullName>
    </recommendedName>
</protein>
<gene>
    <name evidence="8" type="ORF">IWQ62_003093</name>
</gene>
<dbReference type="AlphaFoldDB" id="A0A9W8AP39"/>
<feature type="compositionally biased region" description="Basic and acidic residues" evidence="5">
    <location>
        <begin position="51"/>
        <end position="61"/>
    </location>
</feature>
<dbReference type="Pfam" id="PF02656">
    <property type="entry name" value="DUF202"/>
    <property type="match status" value="1"/>
</dbReference>
<accession>A0A9W8AP39</accession>
<keyword evidence="9" id="KW-1185">Reference proteome</keyword>
<dbReference type="PANTHER" id="PTHR46140:SF1">
    <property type="entry name" value="VACUOLAR TRANSPORTER CHAPERONE COMPLEX SUBUNIT 4-RELATED"/>
    <property type="match status" value="1"/>
</dbReference>
<proteinExistence type="predicted"/>